<sequence>IIIIIKVIQLLINLNISERILFDKNVNEEVLKCNDTDIFKENDDKINEEEKESIYSSTLKEKCIRYYAQDDKRYGDMPYTNSRVNDYTQTIKSSGCGPTAYSIVVSTLNNIDISPPELCKYSLEINTRTDYCGTDKNFFIMAATDINKPNYNLNYEEVNNINRVKILLDDNKHLIIVNMIPGHVTKQGHYIVLSGYTIINGEVYFKVYDPHSINEYYIYDDSLIDSEKDDGFILLSEKVIKLEAHSYFAFSNINDSVVLKINNKKNI</sequence>
<reference evidence="2 3" key="1">
    <citation type="submission" date="2019-10" db="EMBL/GenBank/DDBJ databases">
        <title>The Genome Sequence of Clostridium tarantellae Isolated from Fish Brain.</title>
        <authorList>
            <person name="Bano L."/>
            <person name="Kiel M."/>
            <person name="Sales G."/>
            <person name="Doxey A.C."/>
            <person name="Mansfield M.J."/>
            <person name="Schiavone M."/>
            <person name="Rossetto O."/>
            <person name="Pirazzini M."/>
            <person name="Dobrindt U."/>
            <person name="Montecucco C."/>
        </authorList>
    </citation>
    <scope>NUCLEOTIDE SEQUENCE [LARGE SCALE GENOMIC DNA]</scope>
    <source>
        <strain evidence="2 3">DSM 3997</strain>
    </source>
</reference>
<accession>A0A6I1MQ90</accession>
<feature type="domain" description="Peptidase C39-like" evidence="1">
    <location>
        <begin position="72"/>
        <end position="211"/>
    </location>
</feature>
<gene>
    <name evidence="2" type="ORF">GBZ86_11105</name>
</gene>
<dbReference type="AlphaFoldDB" id="A0A6I1MQ90"/>
<evidence type="ECO:0000259" key="1">
    <source>
        <dbReference type="Pfam" id="PF13529"/>
    </source>
</evidence>
<protein>
    <recommendedName>
        <fullName evidence="1">Peptidase C39-like domain-containing protein</fullName>
    </recommendedName>
</protein>
<keyword evidence="3" id="KW-1185">Reference proteome</keyword>
<proteinExistence type="predicted"/>
<dbReference type="RefSeq" id="WP_207707443.1">
    <property type="nucleotide sequence ID" value="NZ_WHJC01000190.1"/>
</dbReference>
<dbReference type="Gene3D" id="3.90.70.10">
    <property type="entry name" value="Cysteine proteinases"/>
    <property type="match status" value="1"/>
</dbReference>
<name>A0A6I1MQ90_9CLOT</name>
<organism evidence="2 3">
    <name type="scientific">Clostridium tarantellae</name>
    <dbReference type="NCBI Taxonomy" id="39493"/>
    <lineage>
        <taxon>Bacteria</taxon>
        <taxon>Bacillati</taxon>
        <taxon>Bacillota</taxon>
        <taxon>Clostridia</taxon>
        <taxon>Eubacteriales</taxon>
        <taxon>Clostridiaceae</taxon>
        <taxon>Clostridium</taxon>
    </lineage>
</organism>
<dbReference type="EMBL" id="WHJC01000190">
    <property type="protein sequence ID" value="MPQ44307.1"/>
    <property type="molecule type" value="Genomic_DNA"/>
</dbReference>
<dbReference type="InterPro" id="IPR039564">
    <property type="entry name" value="Peptidase_C39-like"/>
</dbReference>
<evidence type="ECO:0000313" key="3">
    <source>
        <dbReference type="Proteomes" id="UP000430345"/>
    </source>
</evidence>
<feature type="non-terminal residue" evidence="2">
    <location>
        <position position="1"/>
    </location>
</feature>
<dbReference type="Pfam" id="PF13529">
    <property type="entry name" value="Peptidase_C39_2"/>
    <property type="match status" value="1"/>
</dbReference>
<comment type="caution">
    <text evidence="2">The sequence shown here is derived from an EMBL/GenBank/DDBJ whole genome shotgun (WGS) entry which is preliminary data.</text>
</comment>
<evidence type="ECO:0000313" key="2">
    <source>
        <dbReference type="EMBL" id="MPQ44307.1"/>
    </source>
</evidence>
<dbReference type="Proteomes" id="UP000430345">
    <property type="component" value="Unassembled WGS sequence"/>
</dbReference>